<accession>A0A8J2EAN6</accession>
<feature type="chain" id="PRO_5035240250" evidence="1">
    <location>
        <begin position="21"/>
        <end position="114"/>
    </location>
</feature>
<keyword evidence="1" id="KW-0732">Signal</keyword>
<evidence type="ECO:0000313" key="2">
    <source>
        <dbReference type="EMBL" id="CAG5075299.1"/>
    </source>
</evidence>
<keyword evidence="3" id="KW-1185">Reference proteome</keyword>
<proteinExistence type="predicted"/>
<sequence length="114" mass="12685">MDLKYLGIFVAILVVDLSAAEVDDIDNPYFGEVTTEISDSGLLGSAKFAFKKSLPEEAEVSLTVELKGEQVADFQDFVCELVKNEIYGKDMLKHGLPKDKFPKEYPFAPGDYEI</sequence>
<feature type="signal peptide" evidence="1">
    <location>
        <begin position="1"/>
        <end position="20"/>
    </location>
</feature>
<gene>
    <name evidence="2" type="ORF">HICCMSTLAB_LOCUS1453</name>
</gene>
<evidence type="ECO:0000313" key="3">
    <source>
        <dbReference type="Proteomes" id="UP000786811"/>
    </source>
</evidence>
<name>A0A8J2EAN6_COTCN</name>
<evidence type="ECO:0000256" key="1">
    <source>
        <dbReference type="SAM" id="SignalP"/>
    </source>
</evidence>
<protein>
    <submittedName>
        <fullName evidence="2">Uncharacterized protein</fullName>
    </submittedName>
</protein>
<dbReference type="AlphaFoldDB" id="A0A8J2EAN6"/>
<dbReference type="Proteomes" id="UP000786811">
    <property type="component" value="Unassembled WGS sequence"/>
</dbReference>
<dbReference type="EMBL" id="CAJNRD030001116">
    <property type="protein sequence ID" value="CAG5075299.1"/>
    <property type="molecule type" value="Genomic_DNA"/>
</dbReference>
<comment type="caution">
    <text evidence="2">The sequence shown here is derived from an EMBL/GenBank/DDBJ whole genome shotgun (WGS) entry which is preliminary data.</text>
</comment>
<reference evidence="2" key="1">
    <citation type="submission" date="2021-04" db="EMBL/GenBank/DDBJ databases">
        <authorList>
            <person name="Chebbi M.A.C M."/>
        </authorList>
    </citation>
    <scope>NUCLEOTIDE SEQUENCE</scope>
</reference>
<organism evidence="2 3">
    <name type="scientific">Cotesia congregata</name>
    <name type="common">Parasitoid wasp</name>
    <name type="synonym">Apanteles congregatus</name>
    <dbReference type="NCBI Taxonomy" id="51543"/>
    <lineage>
        <taxon>Eukaryota</taxon>
        <taxon>Metazoa</taxon>
        <taxon>Ecdysozoa</taxon>
        <taxon>Arthropoda</taxon>
        <taxon>Hexapoda</taxon>
        <taxon>Insecta</taxon>
        <taxon>Pterygota</taxon>
        <taxon>Neoptera</taxon>
        <taxon>Endopterygota</taxon>
        <taxon>Hymenoptera</taxon>
        <taxon>Apocrita</taxon>
        <taxon>Ichneumonoidea</taxon>
        <taxon>Braconidae</taxon>
        <taxon>Microgastrinae</taxon>
        <taxon>Cotesia</taxon>
    </lineage>
</organism>